<name>A0A1W1BGY7_9ZZZZ</name>
<dbReference type="EMBL" id="FPHG01000017">
    <property type="protein sequence ID" value="SFV52796.1"/>
    <property type="molecule type" value="Genomic_DNA"/>
</dbReference>
<gene>
    <name evidence="3" type="ORF">MNB_SV-9-1575</name>
</gene>
<dbReference type="GO" id="GO:0016829">
    <property type="term" value="F:lyase activity"/>
    <property type="evidence" value="ECO:0007669"/>
    <property type="project" value="UniProtKB-KW"/>
</dbReference>
<dbReference type="InterPro" id="IPR003773">
    <property type="entry name" value="Menaquinone_biosynth"/>
</dbReference>
<reference evidence="3" key="1">
    <citation type="submission" date="2016-10" db="EMBL/GenBank/DDBJ databases">
        <authorList>
            <person name="de Groot N.N."/>
        </authorList>
    </citation>
    <scope>NUCLEOTIDE SEQUENCE</scope>
</reference>
<dbReference type="AlphaFoldDB" id="A0A1W1BGY7"/>
<organism evidence="3">
    <name type="scientific">hydrothermal vent metagenome</name>
    <dbReference type="NCBI Taxonomy" id="652676"/>
    <lineage>
        <taxon>unclassified sequences</taxon>
        <taxon>metagenomes</taxon>
        <taxon>ecological metagenomes</taxon>
    </lineage>
</organism>
<dbReference type="Gene3D" id="3.40.190.10">
    <property type="entry name" value="Periplasmic binding protein-like II"/>
    <property type="match status" value="1"/>
</dbReference>
<dbReference type="GO" id="GO:0009234">
    <property type="term" value="P:menaquinone biosynthetic process"/>
    <property type="evidence" value="ECO:0007669"/>
    <property type="project" value="UniProtKB-KW"/>
</dbReference>
<evidence type="ECO:0000313" key="3">
    <source>
        <dbReference type="EMBL" id="SFV52796.1"/>
    </source>
</evidence>
<evidence type="ECO:0000256" key="1">
    <source>
        <dbReference type="ARBA" id="ARBA00022428"/>
    </source>
</evidence>
<proteinExistence type="predicted"/>
<sequence length="177" mass="20291">MSFRQRKVNGAFISSIKSSKSKCTNVGIIANGAVRSVFVIEGKEEIDKASASSNMLAKVLNLKGKVIIGDRALRYHLDNPENGIDLAEKWKEETGLPFVFARLCYNSYDKEINYIANRFVKQKIYIPQTILKKEAKAKGITTKELLWYLEHIEYNMNYKALKSLKLFLHKSRKITRV</sequence>
<dbReference type="Pfam" id="PF02621">
    <property type="entry name" value="VitK2_biosynth"/>
    <property type="match status" value="1"/>
</dbReference>
<keyword evidence="2" id="KW-0456">Lyase</keyword>
<keyword evidence="1" id="KW-0474">Menaquinone biosynthesis</keyword>
<dbReference type="PANTHER" id="PTHR37690:SF1">
    <property type="entry name" value="CHORISMATE DEHYDRATASE"/>
    <property type="match status" value="1"/>
</dbReference>
<dbReference type="SUPFAM" id="SSF53850">
    <property type="entry name" value="Periplasmic binding protein-like II"/>
    <property type="match status" value="1"/>
</dbReference>
<dbReference type="PANTHER" id="PTHR37690">
    <property type="entry name" value="CHORISMATE DEHYDRATASE"/>
    <property type="match status" value="1"/>
</dbReference>
<dbReference type="InterPro" id="IPR030868">
    <property type="entry name" value="MqnA"/>
</dbReference>
<evidence type="ECO:0000256" key="2">
    <source>
        <dbReference type="ARBA" id="ARBA00023239"/>
    </source>
</evidence>
<protein>
    <submittedName>
        <fullName evidence="3">Menaquinone via 6-amino-6-deoxyfutalosine step 1</fullName>
    </submittedName>
</protein>
<accession>A0A1W1BGY7</accession>